<evidence type="ECO:0000259" key="7">
    <source>
        <dbReference type="Pfam" id="PF17676"/>
    </source>
</evidence>
<reference evidence="8 9" key="1">
    <citation type="submission" date="2022-01" db="EMBL/GenBank/DDBJ databases">
        <title>Desulfofustis limnae sp. nov., a novel mesophilic sulfate-reducing bacterium isolated from marsh soil.</title>
        <authorList>
            <person name="Watanabe M."/>
            <person name="Takahashi A."/>
            <person name="Kojima H."/>
            <person name="Fukui M."/>
        </authorList>
    </citation>
    <scope>NUCLEOTIDE SEQUENCE [LARGE SCALE GENOMIC DNA]</scope>
    <source>
        <strain evidence="8 9">PPLL</strain>
    </source>
</reference>
<dbReference type="CDD" id="cd07025">
    <property type="entry name" value="Peptidase_S66"/>
    <property type="match status" value="1"/>
</dbReference>
<protein>
    <submittedName>
        <fullName evidence="8">Peptidase S66</fullName>
    </submittedName>
</protein>
<feature type="domain" description="LD-carboxypeptidase C-terminal" evidence="7">
    <location>
        <begin position="179"/>
        <end position="296"/>
    </location>
</feature>
<dbReference type="PANTHER" id="PTHR30237">
    <property type="entry name" value="MURAMOYLTETRAPEPTIDE CARBOXYPEPTIDASE"/>
    <property type="match status" value="1"/>
</dbReference>
<name>A0ABM7W8J6_9BACT</name>
<gene>
    <name evidence="8" type="ORF">DPPLL_15880</name>
</gene>
<evidence type="ECO:0000313" key="8">
    <source>
        <dbReference type="EMBL" id="BDD87223.1"/>
    </source>
</evidence>
<accession>A0ABM7W8J6</accession>
<dbReference type="SUPFAM" id="SSF141986">
    <property type="entry name" value="LD-carboxypeptidase A C-terminal domain-like"/>
    <property type="match status" value="1"/>
</dbReference>
<dbReference type="Gene3D" id="3.40.50.10740">
    <property type="entry name" value="Class I glutamine amidotransferase-like"/>
    <property type="match status" value="1"/>
</dbReference>
<evidence type="ECO:0000313" key="9">
    <source>
        <dbReference type="Proteomes" id="UP000830055"/>
    </source>
</evidence>
<dbReference type="Proteomes" id="UP000830055">
    <property type="component" value="Chromosome"/>
</dbReference>
<dbReference type="Gene3D" id="3.50.30.60">
    <property type="entry name" value="LD-carboxypeptidase A C-terminal domain-like"/>
    <property type="match status" value="1"/>
</dbReference>
<evidence type="ECO:0000256" key="3">
    <source>
        <dbReference type="ARBA" id="ARBA00022670"/>
    </source>
</evidence>
<evidence type="ECO:0000256" key="5">
    <source>
        <dbReference type="ARBA" id="ARBA00022825"/>
    </source>
</evidence>
<feature type="domain" description="LD-carboxypeptidase N-terminal" evidence="6">
    <location>
        <begin position="18"/>
        <end position="135"/>
    </location>
</feature>
<dbReference type="InterPro" id="IPR040449">
    <property type="entry name" value="Peptidase_S66_N"/>
</dbReference>
<proteinExistence type="inferred from homology"/>
<dbReference type="Pfam" id="PF02016">
    <property type="entry name" value="Peptidase_S66"/>
    <property type="match status" value="1"/>
</dbReference>
<sequence>MKLLNQPLPPALVPGDQVAVIAPAGNLVDYDRYRTGCSILRDMGFVLAEERLSWPGNGYLADTDGGRVAEFNRVWADPRIKAVIALRGGYGCARLLEHLDFALLARQPKILVGFSDISLLLNTIFLRTGLICLHGPVVTTLPLSNHASLERLYQCLIGNWHRSLEEDIEVVRGGPDAAGPLLGGNLTSLASLMGTPWAPDCSGAVLFLEDVNEPPYRLDRALTQLAQCGVLGRTAGIILGEFTDDRDQDPLERERRQEFVWTRVSELTREEGVPIWGNFPVGHGRRNLTLPIGETAVMDSSRCRLHLSGRRPGQPYGH</sequence>
<dbReference type="SUPFAM" id="SSF52317">
    <property type="entry name" value="Class I glutamine amidotransferase-like"/>
    <property type="match status" value="1"/>
</dbReference>
<dbReference type="RefSeq" id="WP_284154258.1">
    <property type="nucleotide sequence ID" value="NZ_AP025516.1"/>
</dbReference>
<evidence type="ECO:0000256" key="4">
    <source>
        <dbReference type="ARBA" id="ARBA00022801"/>
    </source>
</evidence>
<keyword evidence="4" id="KW-0378">Hydrolase</keyword>
<dbReference type="InterPro" id="IPR027478">
    <property type="entry name" value="LdcA_N"/>
</dbReference>
<keyword evidence="2" id="KW-0121">Carboxypeptidase</keyword>
<evidence type="ECO:0000259" key="6">
    <source>
        <dbReference type="Pfam" id="PF02016"/>
    </source>
</evidence>
<dbReference type="InterPro" id="IPR029062">
    <property type="entry name" value="Class_I_gatase-like"/>
</dbReference>
<evidence type="ECO:0000256" key="2">
    <source>
        <dbReference type="ARBA" id="ARBA00022645"/>
    </source>
</evidence>
<keyword evidence="5" id="KW-0720">Serine protease</keyword>
<comment type="similarity">
    <text evidence="1">Belongs to the peptidase S66 family.</text>
</comment>
<organism evidence="8 9">
    <name type="scientific">Desulfofustis limnaeus</name>
    <dbReference type="NCBI Taxonomy" id="2740163"/>
    <lineage>
        <taxon>Bacteria</taxon>
        <taxon>Pseudomonadati</taxon>
        <taxon>Thermodesulfobacteriota</taxon>
        <taxon>Desulfobulbia</taxon>
        <taxon>Desulfobulbales</taxon>
        <taxon>Desulfocapsaceae</taxon>
        <taxon>Desulfofustis</taxon>
    </lineage>
</organism>
<dbReference type="PIRSF" id="PIRSF028757">
    <property type="entry name" value="LD-carboxypeptidase"/>
    <property type="match status" value="1"/>
</dbReference>
<dbReference type="EMBL" id="AP025516">
    <property type="protein sequence ID" value="BDD87223.1"/>
    <property type="molecule type" value="Genomic_DNA"/>
</dbReference>
<dbReference type="InterPro" id="IPR040921">
    <property type="entry name" value="Peptidase_S66C"/>
</dbReference>
<keyword evidence="9" id="KW-1185">Reference proteome</keyword>
<dbReference type="Pfam" id="PF17676">
    <property type="entry name" value="Peptidase_S66C"/>
    <property type="match status" value="1"/>
</dbReference>
<dbReference type="InterPro" id="IPR003507">
    <property type="entry name" value="S66_fam"/>
</dbReference>
<dbReference type="PANTHER" id="PTHR30237:SF2">
    <property type="entry name" value="MUREIN TETRAPEPTIDE CARBOXYPEPTIDASE"/>
    <property type="match status" value="1"/>
</dbReference>
<evidence type="ECO:0000256" key="1">
    <source>
        <dbReference type="ARBA" id="ARBA00010233"/>
    </source>
</evidence>
<dbReference type="InterPro" id="IPR027461">
    <property type="entry name" value="Carboxypeptidase_A_C_sf"/>
</dbReference>
<keyword evidence="3" id="KW-0645">Protease</keyword>